<name>A0A108TCZ3_BACSE</name>
<dbReference type="Pfam" id="PF00795">
    <property type="entry name" value="CN_hydrolase"/>
    <property type="match status" value="1"/>
</dbReference>
<dbReference type="PROSITE" id="PS51186">
    <property type="entry name" value="GNAT"/>
    <property type="match status" value="1"/>
</dbReference>
<evidence type="ECO:0000313" key="4">
    <source>
        <dbReference type="EMBL" id="KWR57559.1"/>
    </source>
</evidence>
<dbReference type="InterPro" id="IPR000182">
    <property type="entry name" value="GNAT_dom"/>
</dbReference>
<keyword evidence="4" id="KW-0378">Hydrolase</keyword>
<gene>
    <name evidence="4" type="primary">ramA_1</name>
    <name evidence="4" type="ORF">AA415_00093</name>
</gene>
<dbReference type="SUPFAM" id="SSF56317">
    <property type="entry name" value="Carbon-nitrogen hydrolase"/>
    <property type="match status" value="1"/>
</dbReference>
<feature type="domain" description="CN hydrolase" evidence="2">
    <location>
        <begin position="237"/>
        <end position="494"/>
    </location>
</feature>
<dbReference type="GO" id="GO:0016787">
    <property type="term" value="F:hydrolase activity"/>
    <property type="evidence" value="ECO:0007669"/>
    <property type="project" value="UniProtKB-KW"/>
</dbReference>
<dbReference type="EMBL" id="LRGC01000001">
    <property type="protein sequence ID" value="KWR57559.1"/>
    <property type="molecule type" value="Genomic_DNA"/>
</dbReference>
<dbReference type="Pfam" id="PF00583">
    <property type="entry name" value="Acetyltransf_1"/>
    <property type="match status" value="1"/>
</dbReference>
<proteinExistence type="inferred from homology"/>
<dbReference type="Gene3D" id="3.40.630.30">
    <property type="match status" value="1"/>
</dbReference>
<feature type="domain" description="N-acetyltransferase" evidence="3">
    <location>
        <begin position="21"/>
        <end position="217"/>
    </location>
</feature>
<dbReference type="PROSITE" id="PS01227">
    <property type="entry name" value="UPF0012"/>
    <property type="match status" value="1"/>
</dbReference>
<dbReference type="CDD" id="cd04301">
    <property type="entry name" value="NAT_SF"/>
    <property type="match status" value="1"/>
</dbReference>
<dbReference type="PANTHER" id="PTHR23088">
    <property type="entry name" value="NITRILASE-RELATED"/>
    <property type="match status" value="1"/>
</dbReference>
<dbReference type="PATRIC" id="fig|46506.5.peg.103"/>
<dbReference type="Proteomes" id="UP000056419">
    <property type="component" value="Unassembled WGS sequence"/>
</dbReference>
<dbReference type="InterPro" id="IPR001110">
    <property type="entry name" value="UPF0012_CS"/>
</dbReference>
<evidence type="ECO:0000259" key="3">
    <source>
        <dbReference type="PROSITE" id="PS51186"/>
    </source>
</evidence>
<evidence type="ECO:0000256" key="1">
    <source>
        <dbReference type="ARBA" id="ARBA00010613"/>
    </source>
</evidence>
<sequence length="523" mass="60907">MHRFKLRYNTKIMDEIKINKVQIRNLQIEDYDQLAQSFTRVYSDGSDVFWTHKQIEKLIRIFPEGQIVTVVDEKIVGCALSIIVNYDDVKNDHTYAQVTGKETFNTHNPKGNILYGIEVFIHPQYRGLRLARRMYEYRKEICETLNLKAIMFGGRIPNYHKYADQLRPKEYIDKVKQKEIYDPVLTFQLSNDFHVRKVMRNYLPNDEESKHYACLLQWDNIYYQAPTQEYVSPKTTVRVGLVQWQMRTYKTLDDLFEQVEFFVDAVSDYKSDFVLFPEYFNAPLMAKFNDEGESEAIRGLAAYTNEIRERFVKLAISYNINIITGSMPLIKEEDGRLYNVGFLCRRDGTYEMYEKIHVTPDEIKSWGLSGGKSLQTFDTDCAKIGVLICYDVEFPELSRIMADQGMQILFVPFLTDTQNAYSRVKVCAHARAIENECFVVIAGSVGNLPRVHNMDIQYAQSGVFTPCDFAFPTDGKRAEATPNTEMILVSDVDLDLLNELHTYGSVRNLKDRRNDLYEVKMKK</sequence>
<dbReference type="SUPFAM" id="SSF55729">
    <property type="entry name" value="Acyl-CoA N-acyltransferases (Nat)"/>
    <property type="match status" value="1"/>
</dbReference>
<dbReference type="PANTHER" id="PTHR23088:SF50">
    <property type="entry name" value="HYDROLASE YHCX"/>
    <property type="match status" value="1"/>
</dbReference>
<comment type="similarity">
    <text evidence="1">Belongs to the carbon-nitrogen hydrolase superfamily. NIT1/NIT2 family.</text>
</comment>
<dbReference type="InterPro" id="IPR016181">
    <property type="entry name" value="Acyl_CoA_acyltransferase"/>
</dbReference>
<organism evidence="4 5">
    <name type="scientific">Bacteroides stercoris</name>
    <dbReference type="NCBI Taxonomy" id="46506"/>
    <lineage>
        <taxon>Bacteria</taxon>
        <taxon>Pseudomonadati</taxon>
        <taxon>Bacteroidota</taxon>
        <taxon>Bacteroidia</taxon>
        <taxon>Bacteroidales</taxon>
        <taxon>Bacteroidaceae</taxon>
        <taxon>Bacteroides</taxon>
    </lineage>
</organism>
<comment type="caution">
    <text evidence="4">The sequence shown here is derived from an EMBL/GenBank/DDBJ whole genome shotgun (WGS) entry which is preliminary data.</text>
</comment>
<dbReference type="EC" id="3.5.1.100" evidence="4"/>
<protein>
    <submittedName>
        <fullName evidence="4">(R)-stereoselective amidase</fullName>
        <ecNumber evidence="4">3.5.1.100</ecNumber>
    </submittedName>
</protein>
<dbReference type="AlphaFoldDB" id="A0A108TCZ3"/>
<evidence type="ECO:0000313" key="5">
    <source>
        <dbReference type="Proteomes" id="UP000056419"/>
    </source>
</evidence>
<accession>A0A108TCZ3</accession>
<dbReference type="STRING" id="46506.AA415_00093"/>
<dbReference type="CDD" id="cd07574">
    <property type="entry name" value="nitrilase_Rim1_like"/>
    <property type="match status" value="1"/>
</dbReference>
<reference evidence="4 5" key="1">
    <citation type="journal article" date="2016" name="BMC Genomics">
        <title>Type VI secretion systems of human gut Bacteroidales segregate into three genetic architectures, two of which are contained on mobile genetic elements.</title>
        <authorList>
            <person name="Coyne M.J."/>
            <person name="Roelofs K.G."/>
            <person name="Comstock L.E."/>
        </authorList>
    </citation>
    <scope>NUCLEOTIDE SEQUENCE [LARGE SCALE GENOMIC DNA]</scope>
    <source>
        <strain evidence="4 5">CL09T03C01</strain>
    </source>
</reference>
<dbReference type="InterPro" id="IPR003010">
    <property type="entry name" value="C-N_Hydrolase"/>
</dbReference>
<dbReference type="GO" id="GO:0016747">
    <property type="term" value="F:acyltransferase activity, transferring groups other than amino-acyl groups"/>
    <property type="evidence" value="ECO:0007669"/>
    <property type="project" value="InterPro"/>
</dbReference>
<dbReference type="PROSITE" id="PS50263">
    <property type="entry name" value="CN_HYDROLASE"/>
    <property type="match status" value="1"/>
</dbReference>
<dbReference type="Gene3D" id="3.60.110.10">
    <property type="entry name" value="Carbon-nitrogen hydrolase"/>
    <property type="match status" value="1"/>
</dbReference>
<keyword evidence="5" id="KW-1185">Reference proteome</keyword>
<dbReference type="InterPro" id="IPR036526">
    <property type="entry name" value="C-N_Hydrolase_sf"/>
</dbReference>
<evidence type="ECO:0000259" key="2">
    <source>
        <dbReference type="PROSITE" id="PS50263"/>
    </source>
</evidence>